<organism evidence="6">
    <name type="scientific">Solanum lycopersicum</name>
    <name type="common">Tomato</name>
    <name type="synonym">Lycopersicon esculentum</name>
    <dbReference type="NCBI Taxonomy" id="4081"/>
    <lineage>
        <taxon>Eukaryota</taxon>
        <taxon>Viridiplantae</taxon>
        <taxon>Streptophyta</taxon>
        <taxon>Embryophyta</taxon>
        <taxon>Tracheophyta</taxon>
        <taxon>Spermatophyta</taxon>
        <taxon>Magnoliopsida</taxon>
        <taxon>eudicotyledons</taxon>
        <taxon>Gunneridae</taxon>
        <taxon>Pentapetalae</taxon>
        <taxon>asterids</taxon>
        <taxon>lamiids</taxon>
        <taxon>Solanales</taxon>
        <taxon>Solanaceae</taxon>
        <taxon>Solanoideae</taxon>
        <taxon>Solaneae</taxon>
        <taxon>Solanum</taxon>
        <taxon>Solanum subgen. Lycopersicon</taxon>
    </lineage>
</organism>
<evidence type="ECO:0000256" key="2">
    <source>
        <dbReference type="ARBA" id="ARBA00008017"/>
    </source>
</evidence>
<keyword evidence="4" id="KW-0472">Membrane</keyword>
<dbReference type="EMBL" id="AF275345">
    <property type="protein sequence ID" value="AAK84478.1"/>
    <property type="molecule type" value="Genomic_DNA"/>
</dbReference>
<feature type="compositionally biased region" description="Polar residues" evidence="3">
    <location>
        <begin position="606"/>
        <end position="621"/>
    </location>
</feature>
<dbReference type="PANTHER" id="PTHR43634">
    <property type="entry name" value="OW CONDUCTANCE MECHANOSENSITIVE CHANNEL"/>
    <property type="match status" value="1"/>
</dbReference>
<evidence type="ECO:0000259" key="5">
    <source>
        <dbReference type="Pfam" id="PF25237"/>
    </source>
</evidence>
<dbReference type="ExpressionAtlas" id="Q949J9">
    <property type="expression patterns" value="baseline"/>
</dbReference>
<proteinExistence type="inferred from homology"/>
<dbReference type="AlphaFoldDB" id="Q949J9"/>
<sequence length="621" mass="68403">MVAAGSLQLSHYWGTCKNHERLKKYSPIQRQDSWSIHHSRGLQVKKHVLPYRSNLLKCNSFLKPDQAFDISVKNAAIILKRSYNSLQGSPHLLKLLPGIGILTFAVWGLAPFLRRSRNILLHKSDNSWGKSGTYHVMTFYLQPLLLWTGAMLVCRALDPMVLPTEASQIVKQRLLNFVKSLSTVLASAYCLSSVIQQAQKFFMETSDANDTRNMGFQFAGRAIYTAVWVAAASLFMELLGFSTQKWLTAGGLGTVLLTLAGREIFTNFLSSIMIHATRPFVLNEWIQTKIEGYEVSGTVEEAILLDLLRVIRHHRARLATPIRTVQKIYSDADLDNMTYDSAFSRGAASTRPLLLIEPSYKVNGEDRTKGRPIRVNGEEDTKEKATMKPAPDSKVETKSRPASDPKIKETLPANSNGKDVPLSDLKLDPKVDKMAHAESKDDIKASSDPKSSKATVKNTSQPVPKAELKSAEVGTSDSKDPPENISSNKQVEKVSQGIGRTTNVVDNSATSPSDVREKTGNVPSTSLPKREDEKQQVSQPSVPSKPALEENIVLGVALEGSKRTLPIEEELSPPPNPAESKEMATSRSSSNASTIAEKDKQDGQRSNRPNSTAPDQSSKDN</sequence>
<evidence type="ECO:0000256" key="3">
    <source>
        <dbReference type="SAM" id="MobiDB-lite"/>
    </source>
</evidence>
<feature type="transmembrane region" description="Helical" evidence="4">
    <location>
        <begin position="246"/>
        <end position="265"/>
    </location>
</feature>
<feature type="transmembrane region" description="Helical" evidence="4">
    <location>
        <begin position="174"/>
        <end position="198"/>
    </location>
</feature>
<reference evidence="6" key="2">
    <citation type="journal article" date="2001" name="Plant Physiol.">
        <title>Sequence and analysis of the tomato JOINTLESS locus.</title>
        <authorList>
            <person name="Mao L."/>
            <person name="Begum D."/>
            <person name="Goff S.A."/>
            <person name="Wing R.A."/>
        </authorList>
    </citation>
    <scope>NUCLEOTIDE SEQUENCE</scope>
</reference>
<dbReference type="Pfam" id="PF25237">
    <property type="entry name" value="MSL2_3"/>
    <property type="match status" value="1"/>
</dbReference>
<evidence type="ECO:0000256" key="1">
    <source>
        <dbReference type="ARBA" id="ARBA00004141"/>
    </source>
</evidence>
<keyword evidence="4" id="KW-0812">Transmembrane</keyword>
<dbReference type="InterPro" id="IPR057483">
    <property type="entry name" value="MSL2/3_TM_dom"/>
</dbReference>
<evidence type="ECO:0000313" key="6">
    <source>
        <dbReference type="EMBL" id="AAK84478.1"/>
    </source>
</evidence>
<dbReference type="InterPro" id="IPR045042">
    <property type="entry name" value="YnaI-like"/>
</dbReference>
<evidence type="ECO:0000256" key="4">
    <source>
        <dbReference type="SAM" id="Phobius"/>
    </source>
</evidence>
<feature type="compositionally biased region" description="Polar residues" evidence="3">
    <location>
        <begin position="498"/>
        <end position="513"/>
    </location>
</feature>
<reference evidence="6" key="3">
    <citation type="submission" date="2005-12" db="EMBL/GenBank/DDBJ databases">
        <authorList>
            <person name="Mao L."/>
            <person name="Wing R.A."/>
        </authorList>
    </citation>
    <scope>NUCLEOTIDE SEQUENCE</scope>
</reference>
<feature type="compositionally biased region" description="Basic and acidic residues" evidence="3">
    <location>
        <begin position="376"/>
        <end position="409"/>
    </location>
</feature>
<feature type="transmembrane region" description="Helical" evidence="4">
    <location>
        <begin position="133"/>
        <end position="153"/>
    </location>
</feature>
<accession>Q949J9</accession>
<comment type="similarity">
    <text evidence="2">Belongs to the MscS (TC 1.A.23) family.</text>
</comment>
<feature type="region of interest" description="Disordered" evidence="3">
    <location>
        <begin position="365"/>
        <end position="621"/>
    </location>
</feature>
<name>Q949J9_SOLLC</name>
<feature type="domain" description="Mechanosensitive channel protein 2/3 transmembrane" evidence="5">
    <location>
        <begin position="133"/>
        <end position="262"/>
    </location>
</feature>
<feature type="compositionally biased region" description="Polar residues" evidence="3">
    <location>
        <begin position="585"/>
        <end position="594"/>
    </location>
</feature>
<keyword evidence="4" id="KW-1133">Transmembrane helix</keyword>
<comment type="subcellular location">
    <subcellularLocation>
        <location evidence="1">Membrane</location>
        <topology evidence="1">Multi-pass membrane protein</topology>
    </subcellularLocation>
</comment>
<reference evidence="6" key="1">
    <citation type="journal article" date="2000" name="Nature">
        <title>JOINTLESS is a MADS-box gene controlling tomato flower abscission zone development.</title>
        <authorList>
            <person name="Mao L."/>
            <person name="Begum D."/>
            <person name="Chuang H.W."/>
            <person name="Budiman M.A."/>
            <person name="Szymkowiak E.J."/>
            <person name="Irish E.E."/>
            <person name="Wing R.A."/>
        </authorList>
    </citation>
    <scope>NUCLEOTIDE SEQUENCE</scope>
</reference>
<dbReference type="GO" id="GO:0016020">
    <property type="term" value="C:membrane"/>
    <property type="evidence" value="ECO:0007669"/>
    <property type="project" value="UniProtKB-SubCell"/>
</dbReference>
<feature type="compositionally biased region" description="Polar residues" evidence="3">
    <location>
        <begin position="452"/>
        <end position="462"/>
    </location>
</feature>
<feature type="transmembrane region" description="Helical" evidence="4">
    <location>
        <begin position="92"/>
        <end position="113"/>
    </location>
</feature>
<feature type="compositionally biased region" description="Basic and acidic residues" evidence="3">
    <location>
        <begin position="425"/>
        <end position="451"/>
    </location>
</feature>
<dbReference type="Gene3D" id="1.10.287.1260">
    <property type="match status" value="1"/>
</dbReference>
<dbReference type="PANTHER" id="PTHR43634:SF2">
    <property type="entry name" value="LOW CONDUCTANCE MECHANOSENSITIVE CHANNEL YNAI"/>
    <property type="match status" value="1"/>
</dbReference>
<feature type="transmembrane region" description="Helical" evidence="4">
    <location>
        <begin position="218"/>
        <end position="239"/>
    </location>
</feature>
<protein>
    <recommendedName>
        <fullName evidence="5">Mechanosensitive channel protein 2/3 transmembrane domain-containing protein</fullName>
    </recommendedName>
</protein>
<feature type="compositionally biased region" description="Basic and acidic residues" evidence="3">
    <location>
        <begin position="596"/>
        <end position="605"/>
    </location>
</feature>